<dbReference type="GeneID" id="96738838"/>
<evidence type="ECO:0000313" key="4">
    <source>
        <dbReference type="Proteomes" id="UP000195573"/>
    </source>
</evidence>
<evidence type="ECO:0000313" key="2">
    <source>
        <dbReference type="EMBL" id="ART76432.1"/>
    </source>
</evidence>
<dbReference type="AlphaFoldDB" id="A0A1Y0CMN0"/>
<keyword evidence="4" id="KW-1185">Reference proteome</keyword>
<sequence length="133" mass="15457">MAKVNHPTITAEMIEKYYECNKEKKEIEKQMEELKERFHLYFDKSFGEDEKAEVVMGGYKLQRQVRKSEKYSDETVQKLEDLRMTELIKTVKKPDDAKIKAAIQLNLIQEKDLEGCLVTSSSLAISVKPLTPK</sequence>
<name>A0A1Y0CMN0_9BACI</name>
<accession>A0A1Y0CMN0</accession>
<feature type="coiled-coil region" evidence="1">
    <location>
        <begin position="17"/>
        <end position="44"/>
    </location>
</feature>
<dbReference type="Proteomes" id="UP000323393">
    <property type="component" value="Unassembled WGS sequence"/>
</dbReference>
<evidence type="ECO:0000256" key="1">
    <source>
        <dbReference type="SAM" id="Coils"/>
    </source>
</evidence>
<dbReference type="KEGG" id="bhk:B4U37_10445"/>
<gene>
    <name evidence="2" type="ORF">B4U37_10445</name>
    <name evidence="3" type="ORF">FZC74_20795</name>
</gene>
<proteinExistence type="predicted"/>
<reference evidence="3 5" key="2">
    <citation type="submission" date="2019-08" db="EMBL/GenBank/DDBJ databases">
        <title>Bacillus genomes from the desert of Cuatro Cienegas, Coahuila.</title>
        <authorList>
            <person name="Olmedo-Alvarez G."/>
        </authorList>
    </citation>
    <scope>NUCLEOTIDE SEQUENCE [LARGE SCALE GENOMIC DNA]</scope>
    <source>
        <strain evidence="3 5">CH88_3T</strain>
    </source>
</reference>
<dbReference type="EMBL" id="VTEU01000018">
    <property type="protein sequence ID" value="TYS53644.1"/>
    <property type="molecule type" value="Genomic_DNA"/>
</dbReference>
<protein>
    <submittedName>
        <fullName evidence="3">Uncharacterized protein</fullName>
    </submittedName>
</protein>
<dbReference type="EMBL" id="CP020880">
    <property type="protein sequence ID" value="ART76432.1"/>
    <property type="molecule type" value="Genomic_DNA"/>
</dbReference>
<evidence type="ECO:0000313" key="3">
    <source>
        <dbReference type="EMBL" id="TYS53644.1"/>
    </source>
</evidence>
<dbReference type="Proteomes" id="UP000195573">
    <property type="component" value="Chromosome"/>
</dbReference>
<keyword evidence="1" id="KW-0175">Coiled coil</keyword>
<evidence type="ECO:0000313" key="5">
    <source>
        <dbReference type="Proteomes" id="UP000323393"/>
    </source>
</evidence>
<dbReference type="RefSeq" id="WP_088018161.1">
    <property type="nucleotide sequence ID" value="NZ_CP020880.1"/>
</dbReference>
<reference evidence="2 4" key="1">
    <citation type="submission" date="2017-04" db="EMBL/GenBank/DDBJ databases">
        <title>Complete Genome Sequence of the Bacillus horikoshii 20a strain from Cuatro Cienegas, Coahuila, Mexico.</title>
        <authorList>
            <person name="Zarza E."/>
            <person name="Alcaraz L.D."/>
            <person name="Aguilar-Salinas B."/>
            <person name="Islas A."/>
            <person name="Olmedo-Alvarez G."/>
        </authorList>
    </citation>
    <scope>NUCLEOTIDE SEQUENCE [LARGE SCALE GENOMIC DNA]</scope>
    <source>
        <strain evidence="2 4">20a</strain>
    </source>
</reference>
<organism evidence="3 5">
    <name type="scientific">Sutcliffiella horikoshii</name>
    <dbReference type="NCBI Taxonomy" id="79883"/>
    <lineage>
        <taxon>Bacteria</taxon>
        <taxon>Bacillati</taxon>
        <taxon>Bacillota</taxon>
        <taxon>Bacilli</taxon>
        <taxon>Bacillales</taxon>
        <taxon>Bacillaceae</taxon>
        <taxon>Sutcliffiella</taxon>
    </lineage>
</organism>